<proteinExistence type="predicted"/>
<keyword evidence="2" id="KW-1133">Transmembrane helix</keyword>
<dbReference type="AlphaFoldDB" id="A0A7I4XTB2"/>
<evidence type="ECO:0000256" key="1">
    <source>
        <dbReference type="SAM" id="MobiDB-lite"/>
    </source>
</evidence>
<reference evidence="4" key="1">
    <citation type="submission" date="2020-12" db="UniProtKB">
        <authorList>
            <consortium name="WormBaseParasite"/>
        </authorList>
    </citation>
    <scope>IDENTIFICATION</scope>
    <source>
        <strain evidence="4">MHco3</strain>
    </source>
</reference>
<dbReference type="Proteomes" id="UP000025227">
    <property type="component" value="Unplaced"/>
</dbReference>
<evidence type="ECO:0000313" key="3">
    <source>
        <dbReference type="Proteomes" id="UP000025227"/>
    </source>
</evidence>
<organism evidence="3 4">
    <name type="scientific">Haemonchus contortus</name>
    <name type="common">Barber pole worm</name>
    <dbReference type="NCBI Taxonomy" id="6289"/>
    <lineage>
        <taxon>Eukaryota</taxon>
        <taxon>Metazoa</taxon>
        <taxon>Ecdysozoa</taxon>
        <taxon>Nematoda</taxon>
        <taxon>Chromadorea</taxon>
        <taxon>Rhabditida</taxon>
        <taxon>Rhabditina</taxon>
        <taxon>Rhabditomorpha</taxon>
        <taxon>Strongyloidea</taxon>
        <taxon>Trichostrongylidae</taxon>
        <taxon>Haemonchus</taxon>
    </lineage>
</organism>
<feature type="region of interest" description="Disordered" evidence="1">
    <location>
        <begin position="56"/>
        <end position="221"/>
    </location>
</feature>
<feature type="transmembrane region" description="Helical" evidence="2">
    <location>
        <begin position="31"/>
        <end position="49"/>
    </location>
</feature>
<keyword evidence="2" id="KW-0812">Transmembrane</keyword>
<sequence>FDSLMTSEQIQNDSHWTVARMYILQRLRTTFLVDIGLFAVTAGTIYCVMRSREKKRKKKEVKYGTPSFSRKNKMASRESAEGSAEFVGKQKGKLSTELTVSKEKKPIRKGTKEEIASPRPNKIVSKESSQKRVDSVEKVEGKQSEDVSAPEKKDEDKSAADESSRSSSKKKPQKQGWFLTEISDEAPSTQMKVREERIKFPKKKFQRFKSGLNSSEEKKKH</sequence>
<keyword evidence="2" id="KW-0472">Membrane</keyword>
<evidence type="ECO:0000313" key="4">
    <source>
        <dbReference type="WBParaSite" id="HCON_00008225-00001"/>
    </source>
</evidence>
<keyword evidence="3" id="KW-1185">Reference proteome</keyword>
<feature type="compositionally biased region" description="Basic and acidic residues" evidence="1">
    <location>
        <begin position="100"/>
        <end position="116"/>
    </location>
</feature>
<protein>
    <submittedName>
        <fullName evidence="4">Transmembrane protein</fullName>
    </submittedName>
</protein>
<dbReference type="WBParaSite" id="HCON_00008225-00001">
    <property type="protein sequence ID" value="HCON_00008225-00001"/>
    <property type="gene ID" value="HCON_00008225"/>
</dbReference>
<feature type="compositionally biased region" description="Basic and acidic residues" evidence="1">
    <location>
        <begin position="124"/>
        <end position="164"/>
    </location>
</feature>
<evidence type="ECO:0000256" key="2">
    <source>
        <dbReference type="SAM" id="Phobius"/>
    </source>
</evidence>
<accession>A0A7I4XTB2</accession>
<name>A0A7I4XTB2_HAECO</name>